<feature type="transmembrane region" description="Helical" evidence="10">
    <location>
        <begin position="201"/>
        <end position="221"/>
    </location>
</feature>
<evidence type="ECO:0000256" key="6">
    <source>
        <dbReference type="ARBA" id="ARBA00022958"/>
    </source>
</evidence>
<dbReference type="AlphaFoldDB" id="A0A6A7K6M5"/>
<feature type="transmembrane region" description="Helical" evidence="10">
    <location>
        <begin position="386"/>
        <end position="404"/>
    </location>
</feature>
<evidence type="ECO:0000256" key="8">
    <source>
        <dbReference type="ARBA" id="ARBA00023065"/>
    </source>
</evidence>
<reference evidence="11 12" key="1">
    <citation type="submission" date="2019-10" db="EMBL/GenBank/DDBJ databases">
        <title>Alkalibaculum tamaniensis sp.nov., a new alkaliphilic acetogen, isolated on methoxylated aromatics from a mud volcano.</title>
        <authorList>
            <person name="Khomyakova M.A."/>
            <person name="Merkel A.Y."/>
            <person name="Bonch-Osmolovskaya E.A."/>
            <person name="Slobodkin A.I."/>
        </authorList>
    </citation>
    <scope>NUCLEOTIDE SEQUENCE [LARGE SCALE GENOMIC DNA]</scope>
    <source>
        <strain evidence="11 12">M08DMB</strain>
    </source>
</reference>
<feature type="transmembrane region" description="Helical" evidence="10">
    <location>
        <begin position="360"/>
        <end position="380"/>
    </location>
</feature>
<keyword evidence="5 10" id="KW-0812">Transmembrane</keyword>
<keyword evidence="2" id="KW-0813">Transport</keyword>
<evidence type="ECO:0000256" key="3">
    <source>
        <dbReference type="ARBA" id="ARBA00022475"/>
    </source>
</evidence>
<name>A0A6A7K6M5_9FIRM</name>
<evidence type="ECO:0000256" key="9">
    <source>
        <dbReference type="ARBA" id="ARBA00023136"/>
    </source>
</evidence>
<keyword evidence="4" id="KW-0633">Potassium transport</keyword>
<comment type="subcellular location">
    <subcellularLocation>
        <location evidence="1">Cell membrane</location>
        <topology evidence="1">Multi-pass membrane protein</topology>
    </subcellularLocation>
</comment>
<dbReference type="PANTHER" id="PTHR32024:SF1">
    <property type="entry name" value="KTR SYSTEM POTASSIUM UPTAKE PROTEIN B"/>
    <property type="match status" value="1"/>
</dbReference>
<organism evidence="11 12">
    <name type="scientific">Alkalibaculum sporogenes</name>
    <dbReference type="NCBI Taxonomy" id="2655001"/>
    <lineage>
        <taxon>Bacteria</taxon>
        <taxon>Bacillati</taxon>
        <taxon>Bacillota</taxon>
        <taxon>Clostridia</taxon>
        <taxon>Eubacteriales</taxon>
        <taxon>Eubacteriaceae</taxon>
        <taxon>Alkalibaculum</taxon>
    </lineage>
</organism>
<feature type="transmembrane region" description="Helical" evidence="10">
    <location>
        <begin position="85"/>
        <end position="109"/>
    </location>
</feature>
<dbReference type="InterPro" id="IPR003445">
    <property type="entry name" value="Cat_transpt"/>
</dbReference>
<keyword evidence="3" id="KW-1003">Cell membrane</keyword>
<feature type="transmembrane region" description="Helical" evidence="10">
    <location>
        <begin position="241"/>
        <end position="258"/>
    </location>
</feature>
<dbReference type="PANTHER" id="PTHR32024">
    <property type="entry name" value="TRK SYSTEM POTASSIUM UPTAKE PROTEIN TRKG-RELATED"/>
    <property type="match status" value="1"/>
</dbReference>
<dbReference type="InterPro" id="IPR004772">
    <property type="entry name" value="TrkH"/>
</dbReference>
<comment type="caution">
    <text evidence="11">The sequence shown here is derived from an EMBL/GenBank/DDBJ whole genome shotgun (WGS) entry which is preliminary data.</text>
</comment>
<dbReference type="Pfam" id="PF02386">
    <property type="entry name" value="TrkH"/>
    <property type="match status" value="1"/>
</dbReference>
<keyword evidence="12" id="KW-1185">Reference proteome</keyword>
<keyword evidence="9 10" id="KW-0472">Membrane</keyword>
<evidence type="ECO:0000313" key="12">
    <source>
        <dbReference type="Proteomes" id="UP000440004"/>
    </source>
</evidence>
<evidence type="ECO:0000256" key="1">
    <source>
        <dbReference type="ARBA" id="ARBA00004651"/>
    </source>
</evidence>
<protein>
    <submittedName>
        <fullName evidence="11">Trk family potassium uptake protein</fullName>
    </submittedName>
</protein>
<dbReference type="Gene3D" id="1.10.287.70">
    <property type="match status" value="1"/>
</dbReference>
<feature type="transmembrane region" description="Helical" evidence="10">
    <location>
        <begin position="295"/>
        <end position="314"/>
    </location>
</feature>
<dbReference type="GO" id="GO:0015379">
    <property type="term" value="F:potassium:chloride symporter activity"/>
    <property type="evidence" value="ECO:0007669"/>
    <property type="project" value="InterPro"/>
</dbReference>
<evidence type="ECO:0000256" key="2">
    <source>
        <dbReference type="ARBA" id="ARBA00022448"/>
    </source>
</evidence>
<evidence type="ECO:0000256" key="5">
    <source>
        <dbReference type="ARBA" id="ARBA00022692"/>
    </source>
</evidence>
<evidence type="ECO:0000256" key="4">
    <source>
        <dbReference type="ARBA" id="ARBA00022538"/>
    </source>
</evidence>
<evidence type="ECO:0000313" key="11">
    <source>
        <dbReference type="EMBL" id="MPW25108.1"/>
    </source>
</evidence>
<feature type="transmembrane region" description="Helical" evidence="10">
    <location>
        <begin position="24"/>
        <end position="42"/>
    </location>
</feature>
<keyword evidence="8" id="KW-0406">Ion transport</keyword>
<accession>A0A6A7K6M5</accession>
<sequence>MSSFFKILKNHLAIKRGSIKPTQILIMGFASMILIGAILLTLPIASASGNSTDFITTLFTATSAVCVTGLVVVDTATYWSAFGQTIIIILVQIGGLGFMSIATLLFLIARKKISFKERQVISESLNTKQLGGIVKYTKSLILFTLLVELIGAIFLSTRFIPEFGIGKGISMSVFHAISAFCNAGFDIIGEFRSFTPYLNDVIINLTLGFLIIIGGLGFSVISDIYEIRKFKRFSMHTKMVLFISGFLILFGTVLILLFEYNNPNTLKDLPWHGKIIAAWFQSVTPRTAGFNTMQLNTLTNASIFITIILMFIGGSPGSTAGGVKTTTIGAVILTVRSVLKGDSQTEVFKRNIPFNVIKKALSIITIAVFIICVGIILLSVTEQAPFIDIVFEVFSAFGTVGLSLGLTPDLSMIGRVIIMVIMFIGRLGPLTIAIAINEIQATNDSDRLKYPKGNILVG</sequence>
<dbReference type="NCBIfam" id="TIGR00933">
    <property type="entry name" value="2a38"/>
    <property type="match status" value="1"/>
</dbReference>
<evidence type="ECO:0000256" key="10">
    <source>
        <dbReference type="SAM" id="Phobius"/>
    </source>
</evidence>
<dbReference type="RefSeq" id="WP_152802276.1">
    <property type="nucleotide sequence ID" value="NZ_WHNX01000006.1"/>
</dbReference>
<dbReference type="Proteomes" id="UP000440004">
    <property type="component" value="Unassembled WGS sequence"/>
</dbReference>
<evidence type="ECO:0000256" key="7">
    <source>
        <dbReference type="ARBA" id="ARBA00022989"/>
    </source>
</evidence>
<dbReference type="EMBL" id="WHNX01000006">
    <property type="protein sequence ID" value="MPW25108.1"/>
    <property type="molecule type" value="Genomic_DNA"/>
</dbReference>
<dbReference type="GO" id="GO:0005886">
    <property type="term" value="C:plasma membrane"/>
    <property type="evidence" value="ECO:0007669"/>
    <property type="project" value="UniProtKB-SubCell"/>
</dbReference>
<feature type="transmembrane region" description="Helical" evidence="10">
    <location>
        <begin position="54"/>
        <end position="73"/>
    </location>
</feature>
<proteinExistence type="predicted"/>
<keyword evidence="7 10" id="KW-1133">Transmembrane helix</keyword>
<keyword evidence="6" id="KW-0630">Potassium</keyword>
<feature type="transmembrane region" description="Helical" evidence="10">
    <location>
        <begin position="416"/>
        <end position="436"/>
    </location>
</feature>
<gene>
    <name evidence="11" type="ORF">GC105_04810</name>
</gene>
<feature type="transmembrane region" description="Helical" evidence="10">
    <location>
        <begin position="140"/>
        <end position="160"/>
    </location>
</feature>